<evidence type="ECO:0000313" key="2">
    <source>
        <dbReference type="Proteomes" id="UP000252355"/>
    </source>
</evidence>
<dbReference type="Proteomes" id="UP000252355">
    <property type="component" value="Unassembled WGS sequence"/>
</dbReference>
<sequence>MFYGAAEFSRDIDLAILCQPSNLERLRMTLADLEAEVIAVPPFHPEFLLKGHAVHFRCHHAEAAGLRIDVMATMRGVAPFDDLWERRTTIFTADGETIDLMSLPDLVQAKKTQRDKDWPMIRRLLEAHYAQFRTEPTAERLRFWLRELRTPSLLLEIMMRGEAVRPFVPPSRSWLAVAPLALPAIEAHLQAEERAEREADRAYWAPLKKELEDLRRARHRPG</sequence>
<organism evidence="1 2">
    <name type="scientific">Candidatus Ozemobacter sibiricus</name>
    <dbReference type="NCBI Taxonomy" id="2268124"/>
    <lineage>
        <taxon>Bacteria</taxon>
        <taxon>Candidatus Ozemobacteria</taxon>
        <taxon>Candidatus Ozemobacterales</taxon>
        <taxon>Candidatus Ozemobacteraceae</taxon>
        <taxon>Candidatus Ozemobacter</taxon>
    </lineage>
</organism>
<accession>A0A367ZMA1</accession>
<dbReference type="Gene3D" id="3.30.460.40">
    <property type="match status" value="1"/>
</dbReference>
<dbReference type="EMBL" id="QOQW01000014">
    <property type="protein sequence ID" value="RCK79254.1"/>
    <property type="molecule type" value="Genomic_DNA"/>
</dbReference>
<name>A0A367ZMA1_9BACT</name>
<comment type="caution">
    <text evidence="1">The sequence shown here is derived from an EMBL/GenBank/DDBJ whole genome shotgun (WGS) entry which is preliminary data.</text>
</comment>
<protein>
    <recommendedName>
        <fullName evidence="3">Nucleotidyltransferase</fullName>
    </recommendedName>
</protein>
<dbReference type="SUPFAM" id="SSF81301">
    <property type="entry name" value="Nucleotidyltransferase"/>
    <property type="match status" value="1"/>
</dbReference>
<proteinExistence type="predicted"/>
<reference evidence="1 2" key="1">
    <citation type="submission" date="2018-05" db="EMBL/GenBank/DDBJ databases">
        <title>A metagenomic window into the 2 km-deep terrestrial subsurface aquifer revealed taxonomically and functionally diverse microbial community comprising novel uncultured bacterial lineages.</title>
        <authorList>
            <person name="Kadnikov V.V."/>
            <person name="Mardanov A.V."/>
            <person name="Beletsky A.V."/>
            <person name="Banks D."/>
            <person name="Pimenov N.V."/>
            <person name="Frank Y.A."/>
            <person name="Karnachuk O.V."/>
            <person name="Ravin N.V."/>
        </authorList>
    </citation>
    <scope>NUCLEOTIDE SEQUENCE [LARGE SCALE GENOMIC DNA]</scope>
    <source>
        <strain evidence="1">BY5</strain>
    </source>
</reference>
<gene>
    <name evidence="1" type="ORF">OZSIB_0125</name>
</gene>
<dbReference type="InterPro" id="IPR043519">
    <property type="entry name" value="NT_sf"/>
</dbReference>
<evidence type="ECO:0008006" key="3">
    <source>
        <dbReference type="Google" id="ProtNLM"/>
    </source>
</evidence>
<evidence type="ECO:0000313" key="1">
    <source>
        <dbReference type="EMBL" id="RCK79254.1"/>
    </source>
</evidence>
<dbReference type="AlphaFoldDB" id="A0A367ZMA1"/>